<gene>
    <name evidence="1" type="ORF">SAMN05216574_10258</name>
</gene>
<keyword evidence="2" id="KW-1185">Reference proteome</keyword>
<accession>A0A1I1XF34</accession>
<evidence type="ECO:0000313" key="2">
    <source>
        <dbReference type="Proteomes" id="UP000198589"/>
    </source>
</evidence>
<dbReference type="AlphaFoldDB" id="A0A1I1XF34"/>
<name>A0A1I1XF34_9ACTN</name>
<reference evidence="2" key="1">
    <citation type="submission" date="2016-10" db="EMBL/GenBank/DDBJ databases">
        <authorList>
            <person name="Varghese N."/>
            <person name="Submissions S."/>
        </authorList>
    </citation>
    <scope>NUCLEOTIDE SEQUENCE [LARGE SCALE GENOMIC DNA]</scope>
    <source>
        <strain evidence="2">DSM 46838</strain>
    </source>
</reference>
<evidence type="ECO:0000313" key="1">
    <source>
        <dbReference type="EMBL" id="SFE05967.1"/>
    </source>
</evidence>
<dbReference type="EMBL" id="FOND01000002">
    <property type="protein sequence ID" value="SFE05967.1"/>
    <property type="molecule type" value="Genomic_DNA"/>
</dbReference>
<dbReference type="Proteomes" id="UP000198589">
    <property type="component" value="Unassembled WGS sequence"/>
</dbReference>
<organism evidence="1 2">
    <name type="scientific">Blastococcus tunisiensis</name>
    <dbReference type="NCBI Taxonomy" id="1798228"/>
    <lineage>
        <taxon>Bacteria</taxon>
        <taxon>Bacillati</taxon>
        <taxon>Actinomycetota</taxon>
        <taxon>Actinomycetes</taxon>
        <taxon>Geodermatophilales</taxon>
        <taxon>Geodermatophilaceae</taxon>
        <taxon>Blastococcus</taxon>
    </lineage>
</organism>
<protein>
    <submittedName>
        <fullName evidence="1">Uncharacterized protein</fullName>
    </submittedName>
</protein>
<proteinExistence type="predicted"/>
<sequence length="19" mass="1954">MGDSNSRGVAPNPLSKRAP</sequence>